<dbReference type="RefSeq" id="WP_124235795.1">
    <property type="nucleotide sequence ID" value="NZ_JBHUFI010000009.1"/>
</dbReference>
<evidence type="ECO:0000313" key="2">
    <source>
        <dbReference type="EMBL" id="RQN09340.1"/>
    </source>
</evidence>
<dbReference type="EMBL" id="RQJX01000003">
    <property type="protein sequence ID" value="RQN09340.1"/>
    <property type="molecule type" value="Genomic_DNA"/>
</dbReference>
<dbReference type="Proteomes" id="UP000275225">
    <property type="component" value="Unassembled WGS sequence"/>
</dbReference>
<accession>A0A3N6WPW4</accession>
<protein>
    <recommendedName>
        <fullName evidence="4">Major facilitator superfamily (MFS) profile domain-containing protein</fullName>
    </recommendedName>
</protein>
<proteinExistence type="predicted"/>
<evidence type="ECO:0000313" key="3">
    <source>
        <dbReference type="Proteomes" id="UP000275225"/>
    </source>
</evidence>
<sequence length="110" mass="11866">MAEDPVEVSVTDELESLDRVRRRVTAVGFLAIAVHGVIALPLLAQYVAEDGKNPEAVLMLVLTAFAGLLTAAITRVILGRSPFSVVWLAVGLLPTAIGIYLTWWAPFTLH</sequence>
<keyword evidence="1" id="KW-1133">Transmembrane helix</keyword>
<dbReference type="AlphaFoldDB" id="A0A3N6WPW4"/>
<organism evidence="2 3">
    <name type="scientific">Aeromicrobium camelliae</name>
    <dbReference type="NCBI Taxonomy" id="1538144"/>
    <lineage>
        <taxon>Bacteria</taxon>
        <taxon>Bacillati</taxon>
        <taxon>Actinomycetota</taxon>
        <taxon>Actinomycetes</taxon>
        <taxon>Propionibacteriales</taxon>
        <taxon>Nocardioidaceae</taxon>
        <taxon>Aeromicrobium</taxon>
    </lineage>
</organism>
<evidence type="ECO:0000256" key="1">
    <source>
        <dbReference type="SAM" id="Phobius"/>
    </source>
</evidence>
<feature type="transmembrane region" description="Helical" evidence="1">
    <location>
        <begin position="24"/>
        <end position="44"/>
    </location>
</feature>
<reference evidence="2 3" key="1">
    <citation type="submission" date="2018-11" db="EMBL/GenBank/DDBJ databases">
        <authorList>
            <person name="Li F."/>
        </authorList>
    </citation>
    <scope>NUCLEOTIDE SEQUENCE [LARGE SCALE GENOMIC DNA]</scope>
    <source>
        <strain evidence="2 3">YS17T</strain>
    </source>
</reference>
<dbReference type="OrthoDB" id="3748372at2"/>
<keyword evidence="3" id="KW-1185">Reference proteome</keyword>
<evidence type="ECO:0008006" key="4">
    <source>
        <dbReference type="Google" id="ProtNLM"/>
    </source>
</evidence>
<feature type="transmembrane region" description="Helical" evidence="1">
    <location>
        <begin position="85"/>
        <end position="105"/>
    </location>
</feature>
<keyword evidence="1" id="KW-0812">Transmembrane</keyword>
<comment type="caution">
    <text evidence="2">The sequence shown here is derived from an EMBL/GenBank/DDBJ whole genome shotgun (WGS) entry which is preliminary data.</text>
</comment>
<gene>
    <name evidence="2" type="ORF">EHW97_03605</name>
</gene>
<feature type="transmembrane region" description="Helical" evidence="1">
    <location>
        <begin position="56"/>
        <end position="78"/>
    </location>
</feature>
<keyword evidence="1" id="KW-0472">Membrane</keyword>
<name>A0A3N6WPW4_9ACTN</name>